<dbReference type="AlphaFoldDB" id="A0A087UR87"/>
<organism evidence="2 3">
    <name type="scientific">Stegodyphus mimosarum</name>
    <name type="common">African social velvet spider</name>
    <dbReference type="NCBI Taxonomy" id="407821"/>
    <lineage>
        <taxon>Eukaryota</taxon>
        <taxon>Metazoa</taxon>
        <taxon>Ecdysozoa</taxon>
        <taxon>Arthropoda</taxon>
        <taxon>Chelicerata</taxon>
        <taxon>Arachnida</taxon>
        <taxon>Araneae</taxon>
        <taxon>Araneomorphae</taxon>
        <taxon>Entelegynae</taxon>
        <taxon>Eresoidea</taxon>
        <taxon>Eresidae</taxon>
        <taxon>Stegodyphus</taxon>
    </lineage>
</organism>
<dbReference type="Proteomes" id="UP000054359">
    <property type="component" value="Unassembled WGS sequence"/>
</dbReference>
<keyword evidence="1" id="KW-0812">Transmembrane</keyword>
<keyword evidence="1" id="KW-1133">Transmembrane helix</keyword>
<keyword evidence="1" id="KW-0472">Membrane</keyword>
<dbReference type="EMBL" id="KK121161">
    <property type="protein sequence ID" value="KFM79876.1"/>
    <property type="molecule type" value="Genomic_DNA"/>
</dbReference>
<sequence>MLVYSYLVGIWILRKFSMLCTILIVPSWISKRSNPSMISGLLPTNCNLSQTTEPPRPMCLSTNQNSFYGNFLEFPITPSV</sequence>
<feature type="non-terminal residue" evidence="2">
    <location>
        <position position="80"/>
    </location>
</feature>
<protein>
    <submittedName>
        <fullName evidence="2">Uncharacterized protein</fullName>
    </submittedName>
</protein>
<evidence type="ECO:0000256" key="1">
    <source>
        <dbReference type="SAM" id="Phobius"/>
    </source>
</evidence>
<evidence type="ECO:0000313" key="2">
    <source>
        <dbReference type="EMBL" id="KFM79876.1"/>
    </source>
</evidence>
<keyword evidence="3" id="KW-1185">Reference proteome</keyword>
<gene>
    <name evidence="2" type="ORF">X975_24678</name>
</gene>
<proteinExistence type="predicted"/>
<evidence type="ECO:0000313" key="3">
    <source>
        <dbReference type="Proteomes" id="UP000054359"/>
    </source>
</evidence>
<reference evidence="2 3" key="1">
    <citation type="submission" date="2013-11" db="EMBL/GenBank/DDBJ databases">
        <title>Genome sequencing of Stegodyphus mimosarum.</title>
        <authorList>
            <person name="Bechsgaard J."/>
        </authorList>
    </citation>
    <scope>NUCLEOTIDE SEQUENCE [LARGE SCALE GENOMIC DNA]</scope>
</reference>
<accession>A0A087UR87</accession>
<name>A0A087UR87_STEMI</name>
<feature type="transmembrane region" description="Helical" evidence="1">
    <location>
        <begin position="6"/>
        <end position="29"/>
    </location>
</feature>